<keyword evidence="2" id="KW-1185">Reference proteome</keyword>
<dbReference type="AlphaFoldDB" id="A0A4Y2EVE0"/>
<feature type="non-terminal residue" evidence="1">
    <location>
        <position position="1"/>
    </location>
</feature>
<protein>
    <submittedName>
        <fullName evidence="1">Uncharacterized protein</fullName>
    </submittedName>
</protein>
<accession>A0A4Y2EVE0</accession>
<dbReference type="EMBL" id="BGPR01000709">
    <property type="protein sequence ID" value="GBM32477.1"/>
    <property type="molecule type" value="Genomic_DNA"/>
</dbReference>
<comment type="caution">
    <text evidence="1">The sequence shown here is derived from an EMBL/GenBank/DDBJ whole genome shotgun (WGS) entry which is preliminary data.</text>
</comment>
<proteinExistence type="predicted"/>
<sequence>GSPSLGEYVCLNPEESRDLFSLHFQPSLRLLLSADPFHPSTESERWKGRHSVCFLLLIDSQNLTYWPCVATH</sequence>
<name>A0A4Y2EVE0_ARAVE</name>
<evidence type="ECO:0000313" key="2">
    <source>
        <dbReference type="Proteomes" id="UP000499080"/>
    </source>
</evidence>
<dbReference type="Proteomes" id="UP000499080">
    <property type="component" value="Unassembled WGS sequence"/>
</dbReference>
<reference evidence="1 2" key="1">
    <citation type="journal article" date="2019" name="Sci. Rep.">
        <title>Orb-weaving spider Araneus ventricosus genome elucidates the spidroin gene catalogue.</title>
        <authorList>
            <person name="Kono N."/>
            <person name="Nakamura H."/>
            <person name="Ohtoshi R."/>
            <person name="Moran D.A.P."/>
            <person name="Shinohara A."/>
            <person name="Yoshida Y."/>
            <person name="Fujiwara M."/>
            <person name="Mori M."/>
            <person name="Tomita M."/>
            <person name="Arakawa K."/>
        </authorList>
    </citation>
    <scope>NUCLEOTIDE SEQUENCE [LARGE SCALE GENOMIC DNA]</scope>
</reference>
<organism evidence="1 2">
    <name type="scientific">Araneus ventricosus</name>
    <name type="common">Orbweaver spider</name>
    <name type="synonym">Epeira ventricosa</name>
    <dbReference type="NCBI Taxonomy" id="182803"/>
    <lineage>
        <taxon>Eukaryota</taxon>
        <taxon>Metazoa</taxon>
        <taxon>Ecdysozoa</taxon>
        <taxon>Arthropoda</taxon>
        <taxon>Chelicerata</taxon>
        <taxon>Arachnida</taxon>
        <taxon>Araneae</taxon>
        <taxon>Araneomorphae</taxon>
        <taxon>Entelegynae</taxon>
        <taxon>Araneoidea</taxon>
        <taxon>Araneidae</taxon>
        <taxon>Araneus</taxon>
    </lineage>
</organism>
<evidence type="ECO:0000313" key="1">
    <source>
        <dbReference type="EMBL" id="GBM32477.1"/>
    </source>
</evidence>
<gene>
    <name evidence="1" type="ORF">AVEN_156578_1</name>
</gene>